<dbReference type="EMBL" id="JAWLKB010000035">
    <property type="protein sequence ID" value="MDV6271221.1"/>
    <property type="molecule type" value="Genomic_DNA"/>
</dbReference>
<dbReference type="InterPro" id="IPR036388">
    <property type="entry name" value="WH-like_DNA-bd_sf"/>
</dbReference>
<dbReference type="InterPro" id="IPR008920">
    <property type="entry name" value="TF_FadR/GntR_C"/>
</dbReference>
<feature type="domain" description="HTH gntR-type" evidence="5">
    <location>
        <begin position="21"/>
        <end position="88"/>
    </location>
</feature>
<reference evidence="6 7" key="1">
    <citation type="submission" date="2023-10" db="EMBL/GenBank/DDBJ databases">
        <title>Development of a sustainable strategy for remediation of hydrocarbon-contaminated territories based on the waste exchange concept.</title>
        <authorList>
            <person name="Krivoruchko A."/>
        </authorList>
    </citation>
    <scope>NUCLEOTIDE SEQUENCE [LARGE SCALE GENOMIC DNA]</scope>
    <source>
        <strain evidence="6 7">IEGM 1203</strain>
    </source>
</reference>
<name>A0ABU4C3Z4_RHOGO</name>
<organism evidence="6 7">
    <name type="scientific">Rhodococcus globerulus</name>
    <dbReference type="NCBI Taxonomy" id="33008"/>
    <lineage>
        <taxon>Bacteria</taxon>
        <taxon>Bacillati</taxon>
        <taxon>Actinomycetota</taxon>
        <taxon>Actinomycetes</taxon>
        <taxon>Mycobacteriales</taxon>
        <taxon>Nocardiaceae</taxon>
        <taxon>Rhodococcus</taxon>
    </lineage>
</organism>
<evidence type="ECO:0000256" key="1">
    <source>
        <dbReference type="ARBA" id="ARBA00023015"/>
    </source>
</evidence>
<dbReference type="SMART" id="SM00895">
    <property type="entry name" value="FCD"/>
    <property type="match status" value="1"/>
</dbReference>
<feature type="region of interest" description="Disordered" evidence="4">
    <location>
        <begin position="1"/>
        <end position="23"/>
    </location>
</feature>
<dbReference type="PANTHER" id="PTHR43537:SF24">
    <property type="entry name" value="GLUCONATE OPERON TRANSCRIPTIONAL REPRESSOR"/>
    <property type="match status" value="1"/>
</dbReference>
<dbReference type="SUPFAM" id="SSF48008">
    <property type="entry name" value="GntR ligand-binding domain-like"/>
    <property type="match status" value="1"/>
</dbReference>
<dbReference type="InterPro" id="IPR000524">
    <property type="entry name" value="Tscrpt_reg_HTH_GntR"/>
</dbReference>
<evidence type="ECO:0000256" key="2">
    <source>
        <dbReference type="ARBA" id="ARBA00023125"/>
    </source>
</evidence>
<evidence type="ECO:0000313" key="7">
    <source>
        <dbReference type="Proteomes" id="UP001185927"/>
    </source>
</evidence>
<proteinExistence type="predicted"/>
<evidence type="ECO:0000313" key="6">
    <source>
        <dbReference type="EMBL" id="MDV6271221.1"/>
    </source>
</evidence>
<sequence length="237" mass="25884">MATPNVNFRPTRPVESVPGDGSLAGQAYQDLRQRILDSRLKPGTALSVPALARSLGISRSPVREAVQRLIHDGLATHVPHRGAEVARLEIADLIDIYVVKEPLTGLSARLAATKLTQDDVGTLRLMMNEQDAALAGNAHESHFMALDLTFHTFINRVACNATLLDTMAQFDSKTNLAFPSAWSSDEYARLSVREHHAITDALIAGDADEADRVSRAHVRNVRNRLARWHGYSGASCC</sequence>
<evidence type="ECO:0000259" key="5">
    <source>
        <dbReference type="PROSITE" id="PS50949"/>
    </source>
</evidence>
<keyword evidence="1" id="KW-0805">Transcription regulation</keyword>
<evidence type="ECO:0000256" key="4">
    <source>
        <dbReference type="SAM" id="MobiDB-lite"/>
    </source>
</evidence>
<comment type="caution">
    <text evidence="6">The sequence shown here is derived from an EMBL/GenBank/DDBJ whole genome shotgun (WGS) entry which is preliminary data.</text>
</comment>
<dbReference type="Pfam" id="PF00392">
    <property type="entry name" value="GntR"/>
    <property type="match status" value="1"/>
</dbReference>
<dbReference type="CDD" id="cd07377">
    <property type="entry name" value="WHTH_GntR"/>
    <property type="match status" value="1"/>
</dbReference>
<dbReference type="SMART" id="SM00345">
    <property type="entry name" value="HTH_GNTR"/>
    <property type="match status" value="1"/>
</dbReference>
<dbReference type="InterPro" id="IPR036390">
    <property type="entry name" value="WH_DNA-bd_sf"/>
</dbReference>
<accession>A0ABU4C3Z4</accession>
<evidence type="ECO:0000256" key="3">
    <source>
        <dbReference type="ARBA" id="ARBA00023163"/>
    </source>
</evidence>
<dbReference type="SUPFAM" id="SSF46785">
    <property type="entry name" value="Winged helix' DNA-binding domain"/>
    <property type="match status" value="1"/>
</dbReference>
<dbReference type="RefSeq" id="WP_317545682.1">
    <property type="nucleotide sequence ID" value="NZ_JAWLKB010000035.1"/>
</dbReference>
<dbReference type="PANTHER" id="PTHR43537">
    <property type="entry name" value="TRANSCRIPTIONAL REGULATOR, GNTR FAMILY"/>
    <property type="match status" value="1"/>
</dbReference>
<dbReference type="PROSITE" id="PS50949">
    <property type="entry name" value="HTH_GNTR"/>
    <property type="match status" value="1"/>
</dbReference>
<dbReference type="Gene3D" id="1.20.120.530">
    <property type="entry name" value="GntR ligand-binding domain-like"/>
    <property type="match status" value="1"/>
</dbReference>
<keyword evidence="7" id="KW-1185">Reference proteome</keyword>
<gene>
    <name evidence="6" type="ORF">R3Q16_31870</name>
</gene>
<keyword evidence="3" id="KW-0804">Transcription</keyword>
<dbReference type="Gene3D" id="1.10.10.10">
    <property type="entry name" value="Winged helix-like DNA-binding domain superfamily/Winged helix DNA-binding domain"/>
    <property type="match status" value="1"/>
</dbReference>
<dbReference type="InterPro" id="IPR011711">
    <property type="entry name" value="GntR_C"/>
</dbReference>
<dbReference type="Proteomes" id="UP001185927">
    <property type="component" value="Unassembled WGS sequence"/>
</dbReference>
<keyword evidence="2" id="KW-0238">DNA-binding</keyword>
<dbReference type="Pfam" id="PF07729">
    <property type="entry name" value="FCD"/>
    <property type="match status" value="1"/>
</dbReference>
<protein>
    <submittedName>
        <fullName evidence="6">GntR family transcriptional regulator</fullName>
    </submittedName>
</protein>